<evidence type="ECO:0000313" key="3">
    <source>
        <dbReference type="Proteomes" id="UP000193411"/>
    </source>
</evidence>
<dbReference type="SUPFAM" id="SSF52058">
    <property type="entry name" value="L domain-like"/>
    <property type="match status" value="1"/>
</dbReference>
<feature type="compositionally biased region" description="Low complexity" evidence="1">
    <location>
        <begin position="252"/>
        <end position="272"/>
    </location>
</feature>
<dbReference type="EMBL" id="MCFL01000122">
    <property type="protein sequence ID" value="ORZ29889.1"/>
    <property type="molecule type" value="Genomic_DNA"/>
</dbReference>
<dbReference type="InterPro" id="IPR032675">
    <property type="entry name" value="LRR_dom_sf"/>
</dbReference>
<feature type="compositionally biased region" description="Polar residues" evidence="1">
    <location>
        <begin position="334"/>
        <end position="352"/>
    </location>
</feature>
<feature type="region of interest" description="Disordered" evidence="1">
    <location>
        <begin position="242"/>
        <end position="403"/>
    </location>
</feature>
<feature type="compositionally biased region" description="Low complexity" evidence="1">
    <location>
        <begin position="281"/>
        <end position="295"/>
    </location>
</feature>
<dbReference type="AlphaFoldDB" id="A0A1Y2H5S7"/>
<evidence type="ECO:0000256" key="1">
    <source>
        <dbReference type="SAM" id="MobiDB-lite"/>
    </source>
</evidence>
<accession>A0A1Y2H5S7</accession>
<proteinExistence type="predicted"/>
<dbReference type="Gene3D" id="3.80.10.10">
    <property type="entry name" value="Ribonuclease Inhibitor"/>
    <property type="match status" value="1"/>
</dbReference>
<reference evidence="2 3" key="1">
    <citation type="submission" date="2016-07" db="EMBL/GenBank/DDBJ databases">
        <title>Pervasive Adenine N6-methylation of Active Genes in Fungi.</title>
        <authorList>
            <consortium name="DOE Joint Genome Institute"/>
            <person name="Mondo S.J."/>
            <person name="Dannebaum R.O."/>
            <person name="Kuo R.C."/>
            <person name="Labutti K."/>
            <person name="Haridas S."/>
            <person name="Kuo A."/>
            <person name="Salamov A."/>
            <person name="Ahrendt S.R."/>
            <person name="Lipzen A."/>
            <person name="Sullivan W."/>
            <person name="Andreopoulos W.B."/>
            <person name="Clum A."/>
            <person name="Lindquist E."/>
            <person name="Daum C."/>
            <person name="Ramamoorthy G.K."/>
            <person name="Gryganskyi A."/>
            <person name="Culley D."/>
            <person name="Magnuson J.K."/>
            <person name="James T.Y."/>
            <person name="O'Malley M.A."/>
            <person name="Stajich J.E."/>
            <person name="Spatafora J.W."/>
            <person name="Visel A."/>
            <person name="Grigoriev I.V."/>
        </authorList>
    </citation>
    <scope>NUCLEOTIDE SEQUENCE [LARGE SCALE GENOMIC DNA]</scope>
    <source>
        <strain evidence="2 3">PL171</strain>
    </source>
</reference>
<feature type="compositionally biased region" description="Basic residues" evidence="1">
    <location>
        <begin position="393"/>
        <end position="403"/>
    </location>
</feature>
<feature type="compositionally biased region" description="Low complexity" evidence="1">
    <location>
        <begin position="353"/>
        <end position="363"/>
    </location>
</feature>
<protein>
    <submittedName>
        <fullName evidence="2">Uncharacterized protein</fullName>
    </submittedName>
</protein>
<feature type="compositionally biased region" description="Low complexity" evidence="1">
    <location>
        <begin position="309"/>
        <end position="320"/>
    </location>
</feature>
<dbReference type="Proteomes" id="UP000193411">
    <property type="component" value="Unassembled WGS sequence"/>
</dbReference>
<sequence>MQITVLVVQSHVESLDQVTSLATLPDLFPNLIQLVASKNLLDHIPPLSRLASLADVQLWGNPIHEADDTGYRVQIAAQFQDRVAHVVVDGQRLVPLPPMPGKRKQGSAATGVKARVVKLEGDGDGGDLGSPRSPTSPPKAGKRSPLASQVDLANVKEEDEGEEVDDRVSSRSDWRSAAMRPPTRTNSDPTMRRTAHAPTSAHVGGGTTAADAALAEERIRRKIDELKKQGGAQNWMRQMVSEAAGRQRMPHAAVAASQSASASADVGDGTAAGRVDTGAHTPTSGVAGSTSAGSPIHRPRSTGSLRQQAPATLTPAVPTTSNTPSPRHGHGRKPSTTASYASPPQPASTDTLPHNPSSSHPSPALSPPHSPTMGHADSALATTPPRPPQLHAHIAHHQKPRRSLAKRTALTYSPLLLSDSLVELPLADTIAARITCTPATCWGQLTCRATRAAGIGYVTVKYDGERADEVAKRWAHVLAREVKANQARGHVVDVCPRGECVVCGVTGWVPDHVGKRRNPANGDVEGEGEVVVGEVDGRTGRYLDVRVREKSGVGAKGQVECAKCGTVVAVYFGTSLES</sequence>
<name>A0A1Y2H5S7_9FUNG</name>
<keyword evidence="3" id="KW-1185">Reference proteome</keyword>
<comment type="caution">
    <text evidence="2">The sequence shown here is derived from an EMBL/GenBank/DDBJ whole genome shotgun (WGS) entry which is preliminary data.</text>
</comment>
<gene>
    <name evidence="2" type="ORF">BCR44DRAFT_1447467</name>
</gene>
<organism evidence="2 3">
    <name type="scientific">Catenaria anguillulae PL171</name>
    <dbReference type="NCBI Taxonomy" id="765915"/>
    <lineage>
        <taxon>Eukaryota</taxon>
        <taxon>Fungi</taxon>
        <taxon>Fungi incertae sedis</taxon>
        <taxon>Blastocladiomycota</taxon>
        <taxon>Blastocladiomycetes</taxon>
        <taxon>Blastocladiales</taxon>
        <taxon>Catenariaceae</taxon>
        <taxon>Catenaria</taxon>
    </lineage>
</organism>
<feature type="region of interest" description="Disordered" evidence="1">
    <location>
        <begin position="119"/>
        <end position="208"/>
    </location>
</feature>
<evidence type="ECO:0000313" key="2">
    <source>
        <dbReference type="EMBL" id="ORZ29889.1"/>
    </source>
</evidence>